<accession>A0A197JV43</accession>
<protein>
    <submittedName>
        <fullName evidence="1">Uncharacterized protein</fullName>
    </submittedName>
</protein>
<keyword evidence="2" id="KW-1185">Reference proteome</keyword>
<evidence type="ECO:0000313" key="2">
    <source>
        <dbReference type="Proteomes" id="UP000078512"/>
    </source>
</evidence>
<feature type="non-terminal residue" evidence="1">
    <location>
        <position position="1"/>
    </location>
</feature>
<organism evidence="1 2">
    <name type="scientific">Linnemannia elongata AG-77</name>
    <dbReference type="NCBI Taxonomy" id="1314771"/>
    <lineage>
        <taxon>Eukaryota</taxon>
        <taxon>Fungi</taxon>
        <taxon>Fungi incertae sedis</taxon>
        <taxon>Mucoromycota</taxon>
        <taxon>Mortierellomycotina</taxon>
        <taxon>Mortierellomycetes</taxon>
        <taxon>Mortierellales</taxon>
        <taxon>Mortierellaceae</taxon>
        <taxon>Linnemannia</taxon>
    </lineage>
</organism>
<reference evidence="1 2" key="1">
    <citation type="submission" date="2016-05" db="EMBL/GenBank/DDBJ databases">
        <title>Genome sequencing reveals origins of a unique bacterial endosymbiosis in the earliest lineages of terrestrial Fungi.</title>
        <authorList>
            <consortium name="DOE Joint Genome Institute"/>
            <person name="Uehling J."/>
            <person name="Gryganskyi A."/>
            <person name="Hameed K."/>
            <person name="Tschaplinski T."/>
            <person name="Misztal P."/>
            <person name="Wu S."/>
            <person name="Desiro A."/>
            <person name="Vande Pol N."/>
            <person name="Du Z.-Y."/>
            <person name="Zienkiewicz A."/>
            <person name="Zienkiewicz K."/>
            <person name="Morin E."/>
            <person name="Tisserant E."/>
            <person name="Splivallo R."/>
            <person name="Hainaut M."/>
            <person name="Henrissat B."/>
            <person name="Ohm R."/>
            <person name="Kuo A."/>
            <person name="Yan J."/>
            <person name="Lipzen A."/>
            <person name="Nolan M."/>
            <person name="Labutti K."/>
            <person name="Barry K."/>
            <person name="Goldstein A."/>
            <person name="Labbe J."/>
            <person name="Schadt C."/>
            <person name="Tuskan G."/>
            <person name="Grigoriev I."/>
            <person name="Martin F."/>
            <person name="Vilgalys R."/>
            <person name="Bonito G."/>
        </authorList>
    </citation>
    <scope>NUCLEOTIDE SEQUENCE [LARGE SCALE GENOMIC DNA]</scope>
    <source>
        <strain evidence="1 2">AG-77</strain>
    </source>
</reference>
<sequence length="105" mass="11803">YSALTTPLQTTTTHTTTSLTLTLTLIHTIYPHSLTCTTPYHHYLLYCYLHLIHDANAKVIKEILCYPRAWLQRLQVPIGILLLPTTTTTSTATERLPTGQEIPNG</sequence>
<dbReference type="AlphaFoldDB" id="A0A197JV43"/>
<gene>
    <name evidence="1" type="ORF">K457DRAFT_1374024</name>
</gene>
<dbReference type="Proteomes" id="UP000078512">
    <property type="component" value="Unassembled WGS sequence"/>
</dbReference>
<evidence type="ECO:0000313" key="1">
    <source>
        <dbReference type="EMBL" id="OAQ29085.1"/>
    </source>
</evidence>
<dbReference type="EMBL" id="KV442043">
    <property type="protein sequence ID" value="OAQ29085.1"/>
    <property type="molecule type" value="Genomic_DNA"/>
</dbReference>
<name>A0A197JV43_9FUNG</name>
<proteinExistence type="predicted"/>